<keyword evidence="2" id="KW-0575">Peroxidase</keyword>
<comment type="cofactor">
    <cofactor evidence="1">
        <name>heme b</name>
        <dbReference type="ChEBI" id="CHEBI:60344"/>
    </cofactor>
</comment>
<evidence type="ECO:0000256" key="5">
    <source>
        <dbReference type="ARBA" id="ARBA00023002"/>
    </source>
</evidence>
<dbReference type="GO" id="GO:0004601">
    <property type="term" value="F:peroxidase activity"/>
    <property type="evidence" value="ECO:0007669"/>
    <property type="project" value="UniProtKB-KW"/>
</dbReference>
<evidence type="ECO:0000313" key="10">
    <source>
        <dbReference type="EMBL" id="KAF2172723.1"/>
    </source>
</evidence>
<gene>
    <name evidence="10" type="ORF">M409DRAFT_16684</name>
</gene>
<evidence type="ECO:0000256" key="1">
    <source>
        <dbReference type="ARBA" id="ARBA00001970"/>
    </source>
</evidence>
<proteinExistence type="inferred from homology"/>
<evidence type="ECO:0000256" key="7">
    <source>
        <dbReference type="ARBA" id="ARBA00025795"/>
    </source>
</evidence>
<keyword evidence="5" id="KW-0560">Oxidoreductase</keyword>
<protein>
    <recommendedName>
        <fullName evidence="9">Heme haloperoxidase family profile domain-containing protein</fullName>
    </recommendedName>
</protein>
<dbReference type="GeneID" id="54556996"/>
<evidence type="ECO:0000256" key="2">
    <source>
        <dbReference type="ARBA" id="ARBA00022559"/>
    </source>
</evidence>
<evidence type="ECO:0000256" key="6">
    <source>
        <dbReference type="ARBA" id="ARBA00023004"/>
    </source>
</evidence>
<evidence type="ECO:0000256" key="4">
    <source>
        <dbReference type="ARBA" id="ARBA00022723"/>
    </source>
</evidence>
<dbReference type="InterPro" id="IPR000028">
    <property type="entry name" value="Chloroperoxidase"/>
</dbReference>
<dbReference type="RefSeq" id="XP_033673612.1">
    <property type="nucleotide sequence ID" value="XM_033803724.1"/>
</dbReference>
<comment type="similarity">
    <text evidence="7">Belongs to the chloroperoxidase family.</text>
</comment>
<evidence type="ECO:0000256" key="8">
    <source>
        <dbReference type="SAM" id="SignalP"/>
    </source>
</evidence>
<keyword evidence="11" id="KW-1185">Reference proteome</keyword>
<evidence type="ECO:0000313" key="11">
    <source>
        <dbReference type="Proteomes" id="UP000799537"/>
    </source>
</evidence>
<feature type="domain" description="Heme haloperoxidase family profile" evidence="9">
    <location>
        <begin position="74"/>
        <end position="315"/>
    </location>
</feature>
<dbReference type="PANTHER" id="PTHR33577:SF1">
    <property type="entry name" value="HEME HALOPEROXIDASE FAMILY PROFILE DOMAIN-CONTAINING PROTEIN"/>
    <property type="match status" value="1"/>
</dbReference>
<dbReference type="SUPFAM" id="SSF47571">
    <property type="entry name" value="Cloroperoxidase"/>
    <property type="match status" value="1"/>
</dbReference>
<name>A0A6A6D120_ZASCE</name>
<feature type="chain" id="PRO_5025437988" description="Heme haloperoxidase family profile domain-containing protein" evidence="8">
    <location>
        <begin position="18"/>
        <end position="431"/>
    </location>
</feature>
<dbReference type="Proteomes" id="UP000799537">
    <property type="component" value="Unassembled WGS sequence"/>
</dbReference>
<keyword evidence="4" id="KW-0479">Metal-binding</keyword>
<dbReference type="Gene3D" id="1.10.489.10">
    <property type="entry name" value="Chloroperoxidase-like"/>
    <property type="match status" value="1"/>
</dbReference>
<accession>A0A6A6D120</accession>
<evidence type="ECO:0000256" key="3">
    <source>
        <dbReference type="ARBA" id="ARBA00022617"/>
    </source>
</evidence>
<evidence type="ECO:0000259" key="9">
    <source>
        <dbReference type="PROSITE" id="PS51405"/>
    </source>
</evidence>
<dbReference type="EMBL" id="ML993580">
    <property type="protein sequence ID" value="KAF2172723.1"/>
    <property type="molecule type" value="Genomic_DNA"/>
</dbReference>
<feature type="signal peptide" evidence="8">
    <location>
        <begin position="1"/>
        <end position="17"/>
    </location>
</feature>
<keyword evidence="6" id="KW-0408">Iron</keyword>
<dbReference type="InterPro" id="IPR036851">
    <property type="entry name" value="Chloroperoxidase-like_sf"/>
</dbReference>
<dbReference type="OrthoDB" id="407298at2759"/>
<dbReference type="AlphaFoldDB" id="A0A6A6D120"/>
<dbReference type="Pfam" id="PF01328">
    <property type="entry name" value="Peroxidase_2"/>
    <property type="match status" value="1"/>
</dbReference>
<keyword evidence="8" id="KW-0732">Signal</keyword>
<dbReference type="PANTHER" id="PTHR33577">
    <property type="entry name" value="STERIGMATOCYSTIN BIOSYNTHESIS PEROXIDASE STCC-RELATED"/>
    <property type="match status" value="1"/>
</dbReference>
<dbReference type="GO" id="GO:0046872">
    <property type="term" value="F:metal ion binding"/>
    <property type="evidence" value="ECO:0007669"/>
    <property type="project" value="UniProtKB-KW"/>
</dbReference>
<dbReference type="PROSITE" id="PS51405">
    <property type="entry name" value="HEME_HALOPEROXIDASE"/>
    <property type="match status" value="1"/>
</dbReference>
<organism evidence="10 11">
    <name type="scientific">Zasmidium cellare ATCC 36951</name>
    <dbReference type="NCBI Taxonomy" id="1080233"/>
    <lineage>
        <taxon>Eukaryota</taxon>
        <taxon>Fungi</taxon>
        <taxon>Dikarya</taxon>
        <taxon>Ascomycota</taxon>
        <taxon>Pezizomycotina</taxon>
        <taxon>Dothideomycetes</taxon>
        <taxon>Dothideomycetidae</taxon>
        <taxon>Mycosphaerellales</taxon>
        <taxon>Mycosphaerellaceae</taxon>
        <taxon>Zasmidium</taxon>
    </lineage>
</organism>
<reference evidence="10" key="1">
    <citation type="journal article" date="2020" name="Stud. Mycol.">
        <title>101 Dothideomycetes genomes: a test case for predicting lifestyles and emergence of pathogens.</title>
        <authorList>
            <person name="Haridas S."/>
            <person name="Albert R."/>
            <person name="Binder M."/>
            <person name="Bloem J."/>
            <person name="Labutti K."/>
            <person name="Salamov A."/>
            <person name="Andreopoulos B."/>
            <person name="Baker S."/>
            <person name="Barry K."/>
            <person name="Bills G."/>
            <person name="Bluhm B."/>
            <person name="Cannon C."/>
            <person name="Castanera R."/>
            <person name="Culley D."/>
            <person name="Daum C."/>
            <person name="Ezra D."/>
            <person name="Gonzalez J."/>
            <person name="Henrissat B."/>
            <person name="Kuo A."/>
            <person name="Liang C."/>
            <person name="Lipzen A."/>
            <person name="Lutzoni F."/>
            <person name="Magnuson J."/>
            <person name="Mondo S."/>
            <person name="Nolan M."/>
            <person name="Ohm R."/>
            <person name="Pangilinan J."/>
            <person name="Park H.-J."/>
            <person name="Ramirez L."/>
            <person name="Alfaro M."/>
            <person name="Sun H."/>
            <person name="Tritt A."/>
            <person name="Yoshinaga Y."/>
            <person name="Zwiers L.-H."/>
            <person name="Turgeon B."/>
            <person name="Goodwin S."/>
            <person name="Spatafora J."/>
            <person name="Crous P."/>
            <person name="Grigoriev I."/>
        </authorList>
    </citation>
    <scope>NUCLEOTIDE SEQUENCE</scope>
    <source>
        <strain evidence="10">ATCC 36951</strain>
    </source>
</reference>
<sequence>MRRNLQLLATALPLAAAWPMVMEEVAKGRTLQKRVVYPTVPPPKFTTQRDNCGVHGPCTTFDADDQFVDVSQGSGHEFVSPGPSDIRGQCPGLNAAANHAFMPRNGLATIQQTVDGLEAAYNMSPDLSAILAVISIAISGDPIAGKWSIGGGFNGVLGLLGRPTGIIGTHNRYEGDASIVRGDAYLHDGDVDFFEMHRWEHLYSMLGDEDNFTHDKAAAQAYYTMRYSVLNNPYYFSEPFSGLVAPDAHNFVVSFMSNHSAEIPGGKLDGETLKQFFSVTGTPGNFVWTPGQERIPLNWYRRPSGQQMNTVDTNVDTLINNGMYPGIVQFGGNTGKVDTFTGIDTGDLTQGVFNGATLLEGNNLACFFLQATQAGLVDAATPLLEPVGEILSFLNQNIAPQVSALNCPQLNSLNNTLFKQYPGASYFPSGQ</sequence>
<keyword evidence="3" id="KW-0349">Heme</keyword>